<dbReference type="Proteomes" id="UP000254374">
    <property type="component" value="Unassembled WGS sequence"/>
</dbReference>
<dbReference type="EMBL" id="FTNL01000001">
    <property type="protein sequence ID" value="SIQ45554.1"/>
    <property type="molecule type" value="Genomic_DNA"/>
</dbReference>
<sequence length="180" mass="20702">MESKQNNEPESKVPVIFRSLSCNQLHDILEHNGATKKETKSVFLIRDNSGGFITVSYYSQEHEMVKNLRFGLTNDGWKTVPKPPKEPAFTETLEVKAKYIHAKAQFDEEMQSFINTAKTLFEQNGTPELIKGLSYELQKNEFNMQGLIRPSREQASKERHYVDYVSNAFLIENTLNLAIK</sequence>
<reference evidence="2 4" key="2">
    <citation type="submission" date="2018-06" db="EMBL/GenBank/DDBJ databases">
        <authorList>
            <consortium name="Pathogen Informatics"/>
            <person name="Doyle S."/>
        </authorList>
    </citation>
    <scope>NUCLEOTIDE SEQUENCE [LARGE SCALE GENOMIC DNA]</scope>
    <source>
        <strain evidence="2 4">NCTC11401</strain>
    </source>
</reference>
<gene>
    <name evidence="2" type="ORF">NCTC11401_01343</name>
    <name evidence="1" type="ORF">SAMN05421777_10175</name>
</gene>
<dbReference type="AlphaFoldDB" id="A0A377GI72"/>
<dbReference type="Proteomes" id="UP000186808">
    <property type="component" value="Unassembled WGS sequence"/>
</dbReference>
<name>A0A377GI72_9GAMM</name>
<dbReference type="OrthoDB" id="5648479at2"/>
<dbReference type="RefSeq" id="WP_058467971.1">
    <property type="nucleotide sequence ID" value="NZ_CAAAIX010000007.1"/>
</dbReference>
<keyword evidence="3" id="KW-1185">Reference proteome</keyword>
<organism evidence="2 4">
    <name type="scientific">Fluoribacter gormanii</name>
    <dbReference type="NCBI Taxonomy" id="464"/>
    <lineage>
        <taxon>Bacteria</taxon>
        <taxon>Pseudomonadati</taxon>
        <taxon>Pseudomonadota</taxon>
        <taxon>Gammaproteobacteria</taxon>
        <taxon>Legionellales</taxon>
        <taxon>Legionellaceae</taxon>
        <taxon>Fluoribacter</taxon>
    </lineage>
</organism>
<protein>
    <submittedName>
        <fullName evidence="2">Uncharacterized protein</fullName>
    </submittedName>
</protein>
<evidence type="ECO:0000313" key="1">
    <source>
        <dbReference type="EMBL" id="SIQ45554.1"/>
    </source>
</evidence>
<dbReference type="STRING" id="464.Lgor_1487"/>
<evidence type="ECO:0000313" key="3">
    <source>
        <dbReference type="Proteomes" id="UP000186808"/>
    </source>
</evidence>
<proteinExistence type="predicted"/>
<accession>A0A377GI72</accession>
<reference evidence="1 3" key="1">
    <citation type="submission" date="2017-01" db="EMBL/GenBank/DDBJ databases">
        <authorList>
            <person name="Varghese N."/>
            <person name="Submissions S."/>
        </authorList>
    </citation>
    <scope>NUCLEOTIDE SEQUENCE [LARGE SCALE GENOMIC DNA]</scope>
    <source>
        <strain evidence="1 3">ATCC 33342</strain>
    </source>
</reference>
<evidence type="ECO:0000313" key="4">
    <source>
        <dbReference type="Proteomes" id="UP000254374"/>
    </source>
</evidence>
<evidence type="ECO:0000313" key="2">
    <source>
        <dbReference type="EMBL" id="STO24530.1"/>
    </source>
</evidence>
<dbReference type="EMBL" id="UGGV01000001">
    <property type="protein sequence ID" value="STO24530.1"/>
    <property type="molecule type" value="Genomic_DNA"/>
</dbReference>